<gene>
    <name evidence="4" type="ORF">PM3016_204</name>
</gene>
<evidence type="ECO:0000256" key="2">
    <source>
        <dbReference type="PIRSR" id="PIRSR017388-2"/>
    </source>
</evidence>
<dbReference type="RefSeq" id="WP_014368155.1">
    <property type="nucleotide sequence ID" value="NC_016935.1"/>
</dbReference>
<dbReference type="Pfam" id="PF12146">
    <property type="entry name" value="Hydrolase_4"/>
    <property type="match status" value="1"/>
</dbReference>
<dbReference type="EMBL" id="CP003235">
    <property type="protein sequence ID" value="AFC27185.1"/>
    <property type="molecule type" value="Genomic_DNA"/>
</dbReference>
<accession>H6N8R1</accession>
<sequence>MTRQYRTTEPFHLKGTGERASTELLLIHGFTGSPSEFRRLGYYLNDLGYTVRGILLPGHGTTPEDMIRTGLNDWSRHVTESFDTIRAQGGPDRRIVAVGHSMGGLLALKLAMERPLAGVVSLAAPIFLASRKTVLAVLLQYFVKYVERRPTVPPHIIEEACSYSRTPIPCVVDLRKLLKHVKTSLNEVKAPLFIGQGGRDKLVLPRSAEYIYRHVSSAFRQMAHYPSTSHAILLDEERERVYADIHRFLVTLEHIGTWEQTAAGYAP</sequence>
<dbReference type="ESTHER" id="paemk-f8fl06">
    <property type="family name" value="CarbLipBact_2"/>
</dbReference>
<feature type="active site" description="Charge relay system" evidence="1">
    <location>
        <position position="230"/>
    </location>
</feature>
<dbReference type="PIRSF" id="PIRSF017388">
    <property type="entry name" value="Esterase_lipase"/>
    <property type="match status" value="1"/>
</dbReference>
<feature type="binding site" evidence="2">
    <location>
        <position position="30"/>
    </location>
    <ligand>
        <name>substrate</name>
    </ligand>
</feature>
<evidence type="ECO:0000256" key="1">
    <source>
        <dbReference type="PIRSR" id="PIRSR017388-1"/>
    </source>
</evidence>
<evidence type="ECO:0000259" key="3">
    <source>
        <dbReference type="Pfam" id="PF12146"/>
    </source>
</evidence>
<dbReference type="HOGENOM" id="CLU_076594_0_0_9"/>
<dbReference type="KEGG" id="pmq:PM3016_204"/>
<name>H6N8R1_9BACL</name>
<feature type="active site" description="Charge relay system" evidence="1">
    <location>
        <position position="200"/>
    </location>
</feature>
<dbReference type="InterPro" id="IPR051044">
    <property type="entry name" value="MAG_DAG_Lipase"/>
</dbReference>
<dbReference type="InterPro" id="IPR022742">
    <property type="entry name" value="Hydrolase_4"/>
</dbReference>
<dbReference type="GO" id="GO:0052689">
    <property type="term" value="F:carboxylic ester hydrolase activity"/>
    <property type="evidence" value="ECO:0007669"/>
    <property type="project" value="InterPro"/>
</dbReference>
<dbReference type="AlphaFoldDB" id="H6N8R1"/>
<proteinExistence type="predicted"/>
<dbReference type="InterPro" id="IPR029058">
    <property type="entry name" value="AB_hydrolase_fold"/>
</dbReference>
<dbReference type="Gene3D" id="3.40.50.1820">
    <property type="entry name" value="alpha/beta hydrolase"/>
    <property type="match status" value="1"/>
</dbReference>
<dbReference type="STRING" id="1116391.PM3016_204"/>
<reference evidence="4 5" key="1">
    <citation type="journal article" date="2012" name="J. Bacteriol.">
        <title>Complete Genome Sequence of Paenibacillus mucilaginosus 3016, a Bacterium Functional as Microbial Fertilizer.</title>
        <authorList>
            <person name="Ma M."/>
            <person name="Wang Z."/>
            <person name="Li L."/>
            <person name="Jiang X."/>
            <person name="Guan D."/>
            <person name="Cao F."/>
            <person name="Chen H."/>
            <person name="Wang X."/>
            <person name="Shen D."/>
            <person name="Du B."/>
            <person name="Li J."/>
        </authorList>
    </citation>
    <scope>NUCLEOTIDE SEQUENCE [LARGE SCALE GENOMIC DNA]</scope>
    <source>
        <strain evidence="4 5">3016</strain>
    </source>
</reference>
<organism evidence="4 5">
    <name type="scientific">Paenibacillus mucilaginosus 3016</name>
    <dbReference type="NCBI Taxonomy" id="1116391"/>
    <lineage>
        <taxon>Bacteria</taxon>
        <taxon>Bacillati</taxon>
        <taxon>Bacillota</taxon>
        <taxon>Bacilli</taxon>
        <taxon>Bacillales</taxon>
        <taxon>Paenibacillaceae</taxon>
        <taxon>Paenibacillus</taxon>
    </lineage>
</organism>
<feature type="domain" description="Serine aminopeptidase S33" evidence="3">
    <location>
        <begin position="23"/>
        <end position="236"/>
    </location>
</feature>
<dbReference type="PANTHER" id="PTHR11614">
    <property type="entry name" value="PHOSPHOLIPASE-RELATED"/>
    <property type="match status" value="1"/>
</dbReference>
<dbReference type="SUPFAM" id="SSF53474">
    <property type="entry name" value="alpha/beta-Hydrolases"/>
    <property type="match status" value="1"/>
</dbReference>
<protein>
    <submittedName>
        <fullName evidence="4">Carboxylesterase</fullName>
    </submittedName>
</protein>
<dbReference type="Proteomes" id="UP000007523">
    <property type="component" value="Chromosome"/>
</dbReference>
<evidence type="ECO:0000313" key="5">
    <source>
        <dbReference type="Proteomes" id="UP000007523"/>
    </source>
</evidence>
<feature type="binding site" evidence="2">
    <location>
        <position position="102"/>
    </location>
    <ligand>
        <name>substrate</name>
    </ligand>
</feature>
<evidence type="ECO:0000313" key="4">
    <source>
        <dbReference type="EMBL" id="AFC27185.1"/>
    </source>
</evidence>
<feature type="active site" description="Nucleophile" evidence="1">
    <location>
        <position position="101"/>
    </location>
</feature>
<dbReference type="InterPro" id="IPR012354">
    <property type="entry name" value="Esterase_lipase"/>
</dbReference>
<keyword evidence="5" id="KW-1185">Reference proteome</keyword>